<name>A0A3M7S1I6_BRAPC</name>
<sequence>MYGLAKLILFFESEGVIQNFFDRLLKQVLCSYLISIFQKEDLIFIRNCFDCIDLLGLMIFQIFFQQNKEPSFVDRSTQYAQTNEELFFI</sequence>
<dbReference type="AlphaFoldDB" id="A0A3M7S1I6"/>
<comment type="caution">
    <text evidence="1">The sequence shown here is derived from an EMBL/GenBank/DDBJ whole genome shotgun (WGS) entry which is preliminary data.</text>
</comment>
<evidence type="ECO:0000313" key="1">
    <source>
        <dbReference type="EMBL" id="RNA29674.1"/>
    </source>
</evidence>
<gene>
    <name evidence="1" type="ORF">BpHYR1_007546</name>
</gene>
<accession>A0A3M7S1I6</accession>
<proteinExistence type="predicted"/>
<reference evidence="1 2" key="1">
    <citation type="journal article" date="2018" name="Sci. Rep.">
        <title>Genomic signatures of local adaptation to the degree of environmental predictability in rotifers.</title>
        <authorList>
            <person name="Franch-Gras L."/>
            <person name="Hahn C."/>
            <person name="Garcia-Roger E.M."/>
            <person name="Carmona M.J."/>
            <person name="Serra M."/>
            <person name="Gomez A."/>
        </authorList>
    </citation>
    <scope>NUCLEOTIDE SEQUENCE [LARGE SCALE GENOMIC DNA]</scope>
    <source>
        <strain evidence="1">HYR1</strain>
    </source>
</reference>
<organism evidence="1 2">
    <name type="scientific">Brachionus plicatilis</name>
    <name type="common">Marine rotifer</name>
    <name type="synonym">Brachionus muelleri</name>
    <dbReference type="NCBI Taxonomy" id="10195"/>
    <lineage>
        <taxon>Eukaryota</taxon>
        <taxon>Metazoa</taxon>
        <taxon>Spiralia</taxon>
        <taxon>Gnathifera</taxon>
        <taxon>Rotifera</taxon>
        <taxon>Eurotatoria</taxon>
        <taxon>Monogononta</taxon>
        <taxon>Pseudotrocha</taxon>
        <taxon>Ploima</taxon>
        <taxon>Brachionidae</taxon>
        <taxon>Brachionus</taxon>
    </lineage>
</organism>
<dbReference type="EMBL" id="REGN01002176">
    <property type="protein sequence ID" value="RNA29674.1"/>
    <property type="molecule type" value="Genomic_DNA"/>
</dbReference>
<protein>
    <submittedName>
        <fullName evidence="1">Uncharacterized protein</fullName>
    </submittedName>
</protein>
<evidence type="ECO:0000313" key="2">
    <source>
        <dbReference type="Proteomes" id="UP000276133"/>
    </source>
</evidence>
<dbReference type="Proteomes" id="UP000276133">
    <property type="component" value="Unassembled WGS sequence"/>
</dbReference>
<keyword evidence="2" id="KW-1185">Reference proteome</keyword>